<dbReference type="RefSeq" id="WP_029093065.1">
    <property type="nucleotide sequence ID" value="NZ_BRLG01000002.1"/>
</dbReference>
<dbReference type="AlphaFoldDB" id="A0A2C6DLJ0"/>
<evidence type="ECO:0000313" key="3">
    <source>
        <dbReference type="Proteomes" id="UP000224974"/>
    </source>
</evidence>
<comment type="caution">
    <text evidence="2">The sequence shown here is derived from an EMBL/GenBank/DDBJ whole genome shotgun (WGS) entry which is preliminary data.</text>
</comment>
<keyword evidence="2" id="KW-0966">Cell projection</keyword>
<dbReference type="InterPro" id="IPR036429">
    <property type="entry name" value="SpoA-like_sf"/>
</dbReference>
<keyword evidence="2" id="KW-0969">Cilium</keyword>
<accession>A0A2C6DLJ0</accession>
<feature type="domain" description="Flagellar motor switch protein FliN-like C-terminal" evidence="1">
    <location>
        <begin position="218"/>
        <end position="276"/>
    </location>
</feature>
<evidence type="ECO:0000259" key="1">
    <source>
        <dbReference type="Pfam" id="PF01052"/>
    </source>
</evidence>
<keyword evidence="2" id="KW-0282">Flagellum</keyword>
<sequence>MLNKRQKSRIFHIHNLPKIMTLEVNKLGRPYHKVPKIFTGNFDILDAKISTYFLKKYRVNVALDDINFQMDCEHKHAQIFTTPYGNIAFDIDRMLLLHILNDYYGLGKDNVQIHPDVQTPVTKTEERLKNKLGLELSSLVLHPGIFGQELEIKNDYSSIINKWSYKITLSLEGYGEGKFHILLDNQHVDRLLATLRNPNENERKETESLSGEQFERMINCLPIRLVGRLSSSQLTVAELMTLKAGDIVPVSLPNRFPLLVGKEQLFNAVIAEDRGKLFFSEFNENINETKHD</sequence>
<dbReference type="Proteomes" id="UP000224974">
    <property type="component" value="Unassembled WGS sequence"/>
</dbReference>
<gene>
    <name evidence="2" type="ORF">CRN84_09585</name>
</gene>
<dbReference type="Pfam" id="PF01052">
    <property type="entry name" value="FliMN_C"/>
    <property type="match status" value="1"/>
</dbReference>
<dbReference type="InterPro" id="IPR001543">
    <property type="entry name" value="FliN-like_C"/>
</dbReference>
<evidence type="ECO:0000313" key="2">
    <source>
        <dbReference type="EMBL" id="PHI29563.1"/>
    </source>
</evidence>
<dbReference type="EMBL" id="PDDX01000001">
    <property type="protein sequence ID" value="PHI29563.1"/>
    <property type="molecule type" value="Genomic_DNA"/>
</dbReference>
<proteinExistence type="predicted"/>
<keyword evidence="3" id="KW-1185">Reference proteome</keyword>
<dbReference type="SUPFAM" id="SSF101801">
    <property type="entry name" value="Surface presentation of antigens (SPOA)"/>
    <property type="match status" value="1"/>
</dbReference>
<reference evidence="3" key="1">
    <citation type="submission" date="2017-09" db="EMBL/GenBank/DDBJ databases">
        <title>FDA dAtabase for Regulatory Grade micrObial Sequences (FDA-ARGOS): Supporting development and validation of Infectious Disease Dx tests.</title>
        <authorList>
            <person name="Minogue T."/>
            <person name="Wolcott M."/>
            <person name="Wasieloski L."/>
            <person name="Aguilar W."/>
            <person name="Moore D."/>
            <person name="Tallon L."/>
            <person name="Sadzewicz L."/>
            <person name="Ott S."/>
            <person name="Zhao X."/>
            <person name="Nagaraj S."/>
            <person name="Vavikolanu K."/>
            <person name="Aluvathingal J."/>
            <person name="Nadendla S."/>
            <person name="Sichtig H."/>
        </authorList>
    </citation>
    <scope>NUCLEOTIDE SEQUENCE [LARGE SCALE GENOMIC DNA]</scope>
    <source>
        <strain evidence="3">FDAARGOS_387</strain>
    </source>
</reference>
<organism evidence="2 3">
    <name type="scientific">Budvicia aquatica</name>
    <dbReference type="NCBI Taxonomy" id="82979"/>
    <lineage>
        <taxon>Bacteria</taxon>
        <taxon>Pseudomonadati</taxon>
        <taxon>Pseudomonadota</taxon>
        <taxon>Gammaproteobacteria</taxon>
        <taxon>Enterobacterales</taxon>
        <taxon>Budviciaceae</taxon>
        <taxon>Budvicia</taxon>
    </lineage>
</organism>
<name>A0A2C6DLJ0_9GAMM</name>
<dbReference type="STRING" id="1111728.GCA_000427805_00457"/>
<protein>
    <submittedName>
        <fullName evidence="2">Flagellar motor switch protein FliM</fullName>
    </submittedName>
</protein>